<accession>A0A9D4G9S5</accession>
<protein>
    <submittedName>
        <fullName evidence="1">Uncharacterized protein</fullName>
    </submittedName>
</protein>
<dbReference type="Proteomes" id="UP000828390">
    <property type="component" value="Unassembled WGS sequence"/>
</dbReference>
<proteinExistence type="predicted"/>
<dbReference type="EMBL" id="JAIWYP010000006">
    <property type="protein sequence ID" value="KAH3811451.1"/>
    <property type="molecule type" value="Genomic_DNA"/>
</dbReference>
<comment type="caution">
    <text evidence="1">The sequence shown here is derived from an EMBL/GenBank/DDBJ whole genome shotgun (WGS) entry which is preliminary data.</text>
</comment>
<sequence length="126" mass="14421">MSHLEQHFPRINKASFYQSDAQMLMVTNICLLWCYQYKEVKLQLPRVVVFFLSGLNGNVTLAAGYGGSIYLDEGEILFIIQTGSWRTQGGRSRKYECFSCGMKASFILVLSQKESQTDDYVNINRN</sequence>
<reference evidence="1" key="1">
    <citation type="journal article" date="2019" name="bioRxiv">
        <title>The Genome of the Zebra Mussel, Dreissena polymorpha: A Resource for Invasive Species Research.</title>
        <authorList>
            <person name="McCartney M.A."/>
            <person name="Auch B."/>
            <person name="Kono T."/>
            <person name="Mallez S."/>
            <person name="Zhang Y."/>
            <person name="Obille A."/>
            <person name="Becker A."/>
            <person name="Abrahante J.E."/>
            <person name="Garbe J."/>
            <person name="Badalamenti J.P."/>
            <person name="Herman A."/>
            <person name="Mangelson H."/>
            <person name="Liachko I."/>
            <person name="Sullivan S."/>
            <person name="Sone E.D."/>
            <person name="Koren S."/>
            <person name="Silverstein K.A.T."/>
            <person name="Beckman K.B."/>
            <person name="Gohl D.M."/>
        </authorList>
    </citation>
    <scope>NUCLEOTIDE SEQUENCE</scope>
    <source>
        <strain evidence="1">Duluth1</strain>
        <tissue evidence="1">Whole animal</tissue>
    </source>
</reference>
<dbReference type="AlphaFoldDB" id="A0A9D4G9S5"/>
<evidence type="ECO:0000313" key="2">
    <source>
        <dbReference type="Proteomes" id="UP000828390"/>
    </source>
</evidence>
<evidence type="ECO:0000313" key="1">
    <source>
        <dbReference type="EMBL" id="KAH3811451.1"/>
    </source>
</evidence>
<keyword evidence="2" id="KW-1185">Reference proteome</keyword>
<name>A0A9D4G9S5_DREPO</name>
<gene>
    <name evidence="1" type="ORF">DPMN_139861</name>
</gene>
<organism evidence="1 2">
    <name type="scientific">Dreissena polymorpha</name>
    <name type="common">Zebra mussel</name>
    <name type="synonym">Mytilus polymorpha</name>
    <dbReference type="NCBI Taxonomy" id="45954"/>
    <lineage>
        <taxon>Eukaryota</taxon>
        <taxon>Metazoa</taxon>
        <taxon>Spiralia</taxon>
        <taxon>Lophotrochozoa</taxon>
        <taxon>Mollusca</taxon>
        <taxon>Bivalvia</taxon>
        <taxon>Autobranchia</taxon>
        <taxon>Heteroconchia</taxon>
        <taxon>Euheterodonta</taxon>
        <taxon>Imparidentia</taxon>
        <taxon>Neoheterodontei</taxon>
        <taxon>Myida</taxon>
        <taxon>Dreissenoidea</taxon>
        <taxon>Dreissenidae</taxon>
        <taxon>Dreissena</taxon>
    </lineage>
</organism>
<reference evidence="1" key="2">
    <citation type="submission" date="2020-11" db="EMBL/GenBank/DDBJ databases">
        <authorList>
            <person name="McCartney M.A."/>
            <person name="Auch B."/>
            <person name="Kono T."/>
            <person name="Mallez S."/>
            <person name="Becker A."/>
            <person name="Gohl D.M."/>
            <person name="Silverstein K.A.T."/>
            <person name="Koren S."/>
            <person name="Bechman K.B."/>
            <person name="Herman A."/>
            <person name="Abrahante J.E."/>
            <person name="Garbe J."/>
        </authorList>
    </citation>
    <scope>NUCLEOTIDE SEQUENCE</scope>
    <source>
        <strain evidence="1">Duluth1</strain>
        <tissue evidence="1">Whole animal</tissue>
    </source>
</reference>